<feature type="transmembrane region" description="Helical" evidence="2">
    <location>
        <begin position="262"/>
        <end position="283"/>
    </location>
</feature>
<dbReference type="Proteomes" id="UP000249464">
    <property type="component" value="Unassembled WGS sequence"/>
</dbReference>
<feature type="compositionally biased region" description="Low complexity" evidence="1">
    <location>
        <begin position="34"/>
        <end position="44"/>
    </location>
</feature>
<feature type="transmembrane region" description="Helical" evidence="2">
    <location>
        <begin position="295"/>
        <end position="318"/>
    </location>
</feature>
<dbReference type="GO" id="GO:0031267">
    <property type="term" value="F:small GTPase binding"/>
    <property type="evidence" value="ECO:0007669"/>
    <property type="project" value="InterPro"/>
</dbReference>
<name>A0A2X0LYN4_9BASI</name>
<protein>
    <submittedName>
        <fullName evidence="3">BQ5605_C014g07622 protein</fullName>
    </submittedName>
</protein>
<dbReference type="AlphaFoldDB" id="A0A2X0LYN4"/>
<dbReference type="PANTHER" id="PTHR12822:SF2">
    <property type="entry name" value="PROTEIN YIPF"/>
    <property type="match status" value="1"/>
</dbReference>
<gene>
    <name evidence="3" type="primary">BQ5605_C014g07622</name>
    <name evidence="3" type="ORF">BQ5605_C014G07622</name>
</gene>
<sequence>MSRQNSSTLFDADESATQPLAFQEFGSTTIASDVPSGRISPSGGSRSGSVGGGGSSAPSNLYEAEQRFEQTLNGATKSGGVLNLDFYTGYFDVDTVTVLTRGARTFLPREDYVGEVLSGVPDLYGAFMFTTREQFVPVARVLKPVLPLPGPFWIPTTLIFSLFLISSLSASVEAYLASEQYTYDFTRLGAAVSLVYMYCLGLPFIIWVALKYWAGSTERSAVEIVSLYGYQATIWIVTAASPKAHLFPRALAWLTLIPYSPLRAVLVLIATALSGAFLLRNLYPVITTAPNVSSRALLIVIAVLHLVLAIAMWVGFLAGGRGVLHTPQVPSIPGTGGGKTPTTGSDLPAPGGDGVAARLLF</sequence>
<feature type="compositionally biased region" description="Gly residues" evidence="1">
    <location>
        <begin position="45"/>
        <end position="55"/>
    </location>
</feature>
<dbReference type="GO" id="GO:0016192">
    <property type="term" value="P:vesicle-mediated transport"/>
    <property type="evidence" value="ECO:0007669"/>
    <property type="project" value="InterPro"/>
</dbReference>
<feature type="transmembrane region" description="Helical" evidence="2">
    <location>
        <begin position="188"/>
        <end position="210"/>
    </location>
</feature>
<feature type="region of interest" description="Disordered" evidence="1">
    <location>
        <begin position="329"/>
        <end position="353"/>
    </location>
</feature>
<evidence type="ECO:0000313" key="4">
    <source>
        <dbReference type="Proteomes" id="UP000249464"/>
    </source>
</evidence>
<accession>A0A2X0LYN4</accession>
<dbReference type="PANTHER" id="PTHR12822">
    <property type="entry name" value="PROTEIN YIPF"/>
    <property type="match status" value="1"/>
</dbReference>
<keyword evidence="2" id="KW-0472">Membrane</keyword>
<dbReference type="GO" id="GO:0005794">
    <property type="term" value="C:Golgi apparatus"/>
    <property type="evidence" value="ECO:0007669"/>
    <property type="project" value="InterPro"/>
</dbReference>
<keyword evidence="2" id="KW-1133">Transmembrane helix</keyword>
<organism evidence="3 4">
    <name type="scientific">Microbotryum silenes-dioicae</name>
    <dbReference type="NCBI Taxonomy" id="796604"/>
    <lineage>
        <taxon>Eukaryota</taxon>
        <taxon>Fungi</taxon>
        <taxon>Dikarya</taxon>
        <taxon>Basidiomycota</taxon>
        <taxon>Pucciniomycotina</taxon>
        <taxon>Microbotryomycetes</taxon>
        <taxon>Microbotryales</taxon>
        <taxon>Microbotryaceae</taxon>
        <taxon>Microbotryum</taxon>
    </lineage>
</organism>
<keyword evidence="4" id="KW-1185">Reference proteome</keyword>
<dbReference type="STRING" id="796604.A0A2X0LYN4"/>
<feature type="region of interest" description="Disordered" evidence="1">
    <location>
        <begin position="28"/>
        <end position="59"/>
    </location>
</feature>
<dbReference type="EMBL" id="FQNC01000016">
    <property type="protein sequence ID" value="SGY19341.1"/>
    <property type="molecule type" value="Genomic_DNA"/>
</dbReference>
<keyword evidence="2" id="KW-0812">Transmembrane</keyword>
<dbReference type="InterPro" id="IPR039765">
    <property type="entry name" value="Yip5/YIPF1/YIPF2"/>
</dbReference>
<evidence type="ECO:0000256" key="1">
    <source>
        <dbReference type="SAM" id="MobiDB-lite"/>
    </source>
</evidence>
<evidence type="ECO:0000313" key="3">
    <source>
        <dbReference type="EMBL" id="SGY19341.1"/>
    </source>
</evidence>
<evidence type="ECO:0000256" key="2">
    <source>
        <dbReference type="SAM" id="Phobius"/>
    </source>
</evidence>
<reference evidence="3 4" key="1">
    <citation type="submission" date="2016-11" db="EMBL/GenBank/DDBJ databases">
        <authorList>
            <person name="Jaros S."/>
            <person name="Januszkiewicz K."/>
            <person name="Wedrychowicz H."/>
        </authorList>
    </citation>
    <scope>NUCLEOTIDE SEQUENCE [LARGE SCALE GENOMIC DNA]</scope>
</reference>
<proteinExistence type="predicted"/>
<feature type="transmembrane region" description="Helical" evidence="2">
    <location>
        <begin position="152"/>
        <end position="176"/>
    </location>
</feature>